<organism evidence="2">
    <name type="scientific">Gordonia amarae</name>
    <dbReference type="NCBI Taxonomy" id="36821"/>
    <lineage>
        <taxon>Bacteria</taxon>
        <taxon>Bacillati</taxon>
        <taxon>Actinomycetota</taxon>
        <taxon>Actinomycetes</taxon>
        <taxon>Mycobacteriales</taxon>
        <taxon>Gordoniaceae</taxon>
        <taxon>Gordonia</taxon>
    </lineage>
</organism>
<accession>A0A857KEX3</accession>
<sequence length="200" mass="22647">MSEIDIEASIALAREAEPEFTEREAASFARILRGESTRRAESVRLAGTMGAEYRDQGNQMPPEVSASISRLLCALIFHVVDVNGDHRNDPETIANYKPPTPVTVQFTLSRGEHDAQWLDYMIAEVGGDPDLWLEGLIAADRQRAIEQIPARLERMIERVAENMRSTGEQPGVRDAHGESRKPRRPRRWDWDTSAWREPKA</sequence>
<reference evidence="2" key="1">
    <citation type="journal article" date="2021" name="Nat. Microbiol.">
        <title>Cocultivation of an ultrasmall environmental parasitic bacterium with lytic ability against bacteria associated with wastewater foams.</title>
        <authorList>
            <person name="Batinovic S."/>
            <person name="Rose J.J.A."/>
            <person name="Ratcliffe J."/>
            <person name="Seviour R.J."/>
            <person name="Petrovski S."/>
        </authorList>
    </citation>
    <scope>NUCLEOTIDE SEQUENCE</scope>
    <source>
        <strain evidence="2">CON44</strain>
    </source>
</reference>
<feature type="region of interest" description="Disordered" evidence="1">
    <location>
        <begin position="162"/>
        <end position="200"/>
    </location>
</feature>
<feature type="compositionally biased region" description="Basic and acidic residues" evidence="1">
    <location>
        <begin position="187"/>
        <end position="200"/>
    </location>
</feature>
<evidence type="ECO:0000313" key="2">
    <source>
        <dbReference type="EMBL" id="QHN38197.1"/>
    </source>
</evidence>
<feature type="compositionally biased region" description="Basic and acidic residues" evidence="1">
    <location>
        <begin position="171"/>
        <end position="180"/>
    </location>
</feature>
<name>A0A857KEX3_9ACTN</name>
<dbReference type="EMBL" id="CP045810">
    <property type="protein sequence ID" value="QHN38197.1"/>
    <property type="molecule type" value="Genomic_DNA"/>
</dbReference>
<evidence type="ECO:0000256" key="1">
    <source>
        <dbReference type="SAM" id="MobiDB-lite"/>
    </source>
</evidence>
<dbReference type="RefSeq" id="WP_005185154.1">
    <property type="nucleotide sequence ID" value="NZ_CP045804.1"/>
</dbReference>
<proteinExistence type="predicted"/>
<gene>
    <name evidence="2" type="ORF">GII30_02490</name>
</gene>
<dbReference type="AlphaFoldDB" id="A0A857KEX3"/>
<protein>
    <submittedName>
        <fullName evidence="2">Uncharacterized protein</fullName>
    </submittedName>
</protein>